<protein>
    <submittedName>
        <fullName evidence="2">Uncharacterized protein</fullName>
    </submittedName>
</protein>
<feature type="transmembrane region" description="Helical" evidence="1">
    <location>
        <begin position="9"/>
        <end position="30"/>
    </location>
</feature>
<evidence type="ECO:0000256" key="1">
    <source>
        <dbReference type="SAM" id="Phobius"/>
    </source>
</evidence>
<evidence type="ECO:0000313" key="2">
    <source>
        <dbReference type="EMBL" id="JAA85679.1"/>
    </source>
</evidence>
<accession>S4P6D8</accession>
<keyword evidence="1" id="KW-0472">Membrane</keyword>
<name>S4P6D8_9NEOP</name>
<proteinExistence type="predicted"/>
<reference evidence="2" key="1">
    <citation type="journal article" date="2013" name="BMC Genomics">
        <title>Unscrambling butterfly oogenesis.</title>
        <authorList>
            <person name="Carter J.M."/>
            <person name="Baker S.C."/>
            <person name="Pink R."/>
            <person name="Carter D.R."/>
            <person name="Collins A."/>
            <person name="Tomlin J."/>
            <person name="Gibbs M."/>
            <person name="Breuker C.J."/>
        </authorList>
    </citation>
    <scope>NUCLEOTIDE SEQUENCE</scope>
    <source>
        <tissue evidence="2">Ovary</tissue>
    </source>
</reference>
<dbReference type="AlphaFoldDB" id="S4P6D8"/>
<sequence>MTILICNDFLTFTCLWVHVKLCVGIILLILCRPYCLFSFQTVLKTLYYPRSLNLREYGMHLRIHRISARFIWRVPFSLADSVTRIFFCV</sequence>
<keyword evidence="1" id="KW-0812">Transmembrane</keyword>
<dbReference type="EMBL" id="GAIX01006881">
    <property type="protein sequence ID" value="JAA85679.1"/>
    <property type="molecule type" value="Transcribed_RNA"/>
</dbReference>
<reference evidence="2" key="2">
    <citation type="submission" date="2013-05" db="EMBL/GenBank/DDBJ databases">
        <authorList>
            <person name="Carter J.-M."/>
            <person name="Baker S.C."/>
            <person name="Pink R."/>
            <person name="Carter D.R.F."/>
            <person name="Collins A."/>
            <person name="Tomlin J."/>
            <person name="Gibbs M."/>
            <person name="Breuker C.J."/>
        </authorList>
    </citation>
    <scope>NUCLEOTIDE SEQUENCE</scope>
    <source>
        <tissue evidence="2">Ovary</tissue>
    </source>
</reference>
<organism evidence="2">
    <name type="scientific">Pararge aegeria</name>
    <name type="common">speckled wood butterfly</name>
    <dbReference type="NCBI Taxonomy" id="116150"/>
    <lineage>
        <taxon>Eukaryota</taxon>
        <taxon>Metazoa</taxon>
        <taxon>Ecdysozoa</taxon>
        <taxon>Arthropoda</taxon>
        <taxon>Hexapoda</taxon>
        <taxon>Insecta</taxon>
        <taxon>Pterygota</taxon>
        <taxon>Neoptera</taxon>
        <taxon>Endopterygota</taxon>
        <taxon>Lepidoptera</taxon>
        <taxon>Glossata</taxon>
        <taxon>Ditrysia</taxon>
        <taxon>Papilionoidea</taxon>
        <taxon>Nymphalidae</taxon>
        <taxon>Satyrinae</taxon>
        <taxon>Satyrini</taxon>
        <taxon>Parargina</taxon>
        <taxon>Pararge</taxon>
    </lineage>
</organism>
<keyword evidence="1" id="KW-1133">Transmembrane helix</keyword>